<accession>A0A3B3YN30</accession>
<evidence type="ECO:0000256" key="3">
    <source>
        <dbReference type="ARBA" id="ARBA00022989"/>
    </source>
</evidence>
<evidence type="ECO:0000259" key="10">
    <source>
        <dbReference type="PROSITE" id="PS50262"/>
    </source>
</evidence>
<evidence type="ECO:0000256" key="8">
    <source>
        <dbReference type="ARBA" id="ARBA00023224"/>
    </source>
</evidence>
<dbReference type="Pfam" id="PF00001">
    <property type="entry name" value="7tm_1"/>
    <property type="match status" value="1"/>
</dbReference>
<evidence type="ECO:0000256" key="1">
    <source>
        <dbReference type="ARBA" id="ARBA00004141"/>
    </source>
</evidence>
<organism evidence="11 12">
    <name type="scientific">Poecilia mexicana</name>
    <dbReference type="NCBI Taxonomy" id="48701"/>
    <lineage>
        <taxon>Eukaryota</taxon>
        <taxon>Metazoa</taxon>
        <taxon>Chordata</taxon>
        <taxon>Craniata</taxon>
        <taxon>Vertebrata</taxon>
        <taxon>Euteleostomi</taxon>
        <taxon>Actinopterygii</taxon>
        <taxon>Neopterygii</taxon>
        <taxon>Teleostei</taxon>
        <taxon>Neoteleostei</taxon>
        <taxon>Acanthomorphata</taxon>
        <taxon>Ovalentaria</taxon>
        <taxon>Atherinomorphae</taxon>
        <taxon>Cyprinodontiformes</taxon>
        <taxon>Poeciliidae</taxon>
        <taxon>Poeciliinae</taxon>
        <taxon>Poecilia</taxon>
    </lineage>
</organism>
<dbReference type="InterPro" id="IPR017452">
    <property type="entry name" value="GPCR_Rhodpsn_7TM"/>
</dbReference>
<comment type="subcellular location">
    <subcellularLocation>
        <location evidence="1">Membrane</location>
        <topology evidence="1">Multi-pass membrane protein</topology>
    </subcellularLocation>
</comment>
<evidence type="ECO:0000256" key="7">
    <source>
        <dbReference type="ARBA" id="ARBA00023180"/>
    </source>
</evidence>
<keyword evidence="2 9" id="KW-0812">Transmembrane</keyword>
<reference evidence="11" key="2">
    <citation type="submission" date="2025-09" db="UniProtKB">
        <authorList>
            <consortium name="Ensembl"/>
        </authorList>
    </citation>
    <scope>IDENTIFICATION</scope>
</reference>
<keyword evidence="12" id="KW-1185">Reference proteome</keyword>
<dbReference type="PRINTS" id="PR00237">
    <property type="entry name" value="GPCRRHODOPSN"/>
</dbReference>
<feature type="transmembrane region" description="Helical" evidence="9">
    <location>
        <begin position="265"/>
        <end position="283"/>
    </location>
</feature>
<feature type="transmembrane region" description="Helical" evidence="9">
    <location>
        <begin position="135"/>
        <end position="155"/>
    </location>
</feature>
<dbReference type="PROSITE" id="PS50262">
    <property type="entry name" value="G_PROTEIN_RECEP_F1_2"/>
    <property type="match status" value="1"/>
</dbReference>
<evidence type="ECO:0000313" key="12">
    <source>
        <dbReference type="Proteomes" id="UP000261480"/>
    </source>
</evidence>
<dbReference type="PANTHER" id="PTHR24232">
    <property type="entry name" value="G-PROTEIN COUPLED RECEPTOR"/>
    <property type="match status" value="1"/>
</dbReference>
<feature type="transmembrane region" description="Helical" evidence="9">
    <location>
        <begin position="20"/>
        <end position="44"/>
    </location>
</feature>
<dbReference type="GO" id="GO:0035025">
    <property type="term" value="P:positive regulation of Rho protein signal transduction"/>
    <property type="evidence" value="ECO:0007669"/>
    <property type="project" value="TreeGrafter"/>
</dbReference>
<feature type="transmembrane region" description="Helical" evidence="9">
    <location>
        <begin position="224"/>
        <end position="245"/>
    </location>
</feature>
<feature type="transmembrane region" description="Helical" evidence="9">
    <location>
        <begin position="56"/>
        <end position="76"/>
    </location>
</feature>
<name>A0A3B3YN30_9TELE</name>
<dbReference type="Ensembl" id="ENSPMET00000031600.1">
    <property type="protein sequence ID" value="ENSPMEP00000028779.1"/>
    <property type="gene ID" value="ENSPMEG00000014090.1"/>
</dbReference>
<feature type="transmembrane region" description="Helical" evidence="9">
    <location>
        <begin position="96"/>
        <end position="114"/>
    </location>
</feature>
<dbReference type="GO" id="GO:0004930">
    <property type="term" value="F:G protein-coupled receptor activity"/>
    <property type="evidence" value="ECO:0007669"/>
    <property type="project" value="UniProtKB-KW"/>
</dbReference>
<sequence length="321" mass="36705">MTQENTSTGNETNRLPPWDIILAVFYMLIFIIAVPGNSLALWAFCHQKGNSPSKVFLRNLAIADICYVLILPMRIVYHLSGSHWPFGDILCRLSGFLFYLNMYCSLYLMSFISLDRLLAVTLPLRSQVVRKPLHAHIGVTILWVIVIVSMIPTLFSQKHQGNSANNCSMLYLERKSAQAMISTIVAFFIPFTTIVITSLVILLKLRNLKQQEERPVKDKAMKMIVLVVLNFMFAFVPYHVCRVIYSQSKAEVLESLSLKRANQITSALSCISGVLDPVMYFFLNQAYRNTFLHLFFKTRRPSLEMLKLYGLQLLIQKPVVI</sequence>
<evidence type="ECO:0000256" key="5">
    <source>
        <dbReference type="ARBA" id="ARBA00023136"/>
    </source>
</evidence>
<proteinExistence type="predicted"/>
<evidence type="ECO:0000256" key="6">
    <source>
        <dbReference type="ARBA" id="ARBA00023170"/>
    </source>
</evidence>
<keyword evidence="6" id="KW-0675">Receptor</keyword>
<protein>
    <recommendedName>
        <fullName evidence="10">G-protein coupled receptors family 1 profile domain-containing protein</fullName>
    </recommendedName>
</protein>
<evidence type="ECO:0000256" key="4">
    <source>
        <dbReference type="ARBA" id="ARBA00023040"/>
    </source>
</evidence>
<dbReference type="AlphaFoldDB" id="A0A3B3YN30"/>
<reference evidence="11" key="1">
    <citation type="submission" date="2025-08" db="UniProtKB">
        <authorList>
            <consortium name="Ensembl"/>
        </authorList>
    </citation>
    <scope>IDENTIFICATION</scope>
</reference>
<dbReference type="PANTHER" id="PTHR24232:SF105">
    <property type="entry name" value="URACIL NUCLEOTIDE_CYSTEINYL LEUKOTRIENE RECEPTOR-LIKE"/>
    <property type="match status" value="1"/>
</dbReference>
<dbReference type="GO" id="GO:0005886">
    <property type="term" value="C:plasma membrane"/>
    <property type="evidence" value="ECO:0007669"/>
    <property type="project" value="TreeGrafter"/>
</dbReference>
<dbReference type="PRINTS" id="PR01157">
    <property type="entry name" value="P2YPURNOCPTR"/>
</dbReference>
<feature type="domain" description="G-protein coupled receptors family 1 profile" evidence="10">
    <location>
        <begin position="36"/>
        <end position="280"/>
    </location>
</feature>
<dbReference type="GO" id="GO:0007200">
    <property type="term" value="P:phospholipase C-activating G protein-coupled receptor signaling pathway"/>
    <property type="evidence" value="ECO:0007669"/>
    <property type="project" value="TreeGrafter"/>
</dbReference>
<dbReference type="Gene3D" id="1.20.1070.10">
    <property type="entry name" value="Rhodopsin 7-helix transmembrane proteins"/>
    <property type="match status" value="1"/>
</dbReference>
<evidence type="ECO:0000256" key="9">
    <source>
        <dbReference type="SAM" id="Phobius"/>
    </source>
</evidence>
<dbReference type="InterPro" id="IPR000276">
    <property type="entry name" value="GPCR_Rhodpsn"/>
</dbReference>
<keyword evidence="5 9" id="KW-0472">Membrane</keyword>
<evidence type="ECO:0000313" key="11">
    <source>
        <dbReference type="Ensembl" id="ENSPMEP00000028779.1"/>
    </source>
</evidence>
<evidence type="ECO:0000256" key="2">
    <source>
        <dbReference type="ARBA" id="ARBA00022692"/>
    </source>
</evidence>
<dbReference type="Proteomes" id="UP000261480">
    <property type="component" value="Unplaced"/>
</dbReference>
<keyword evidence="4" id="KW-0297">G-protein coupled receptor</keyword>
<feature type="transmembrane region" description="Helical" evidence="9">
    <location>
        <begin position="179"/>
        <end position="203"/>
    </location>
</feature>
<keyword evidence="7" id="KW-0325">Glycoprotein</keyword>
<keyword evidence="3 9" id="KW-1133">Transmembrane helix</keyword>
<keyword evidence="8" id="KW-0807">Transducer</keyword>
<dbReference type="SUPFAM" id="SSF81321">
    <property type="entry name" value="Family A G protein-coupled receptor-like"/>
    <property type="match status" value="1"/>
</dbReference>